<keyword evidence="4" id="KW-1185">Reference proteome</keyword>
<evidence type="ECO:0000313" key="4">
    <source>
        <dbReference type="Proteomes" id="UP000838324"/>
    </source>
</evidence>
<gene>
    <name evidence="3" type="primary">srkA</name>
    <name evidence="3" type="ORF">PAECIP111892_01369</name>
</gene>
<organism evidence="3 4">
    <name type="scientific">Paenibacillus auburnensis</name>
    <dbReference type="NCBI Taxonomy" id="2905649"/>
    <lineage>
        <taxon>Bacteria</taxon>
        <taxon>Bacillati</taxon>
        <taxon>Bacillota</taxon>
        <taxon>Bacilli</taxon>
        <taxon>Bacillales</taxon>
        <taxon>Paenibacillaceae</taxon>
        <taxon>Paenibacillus</taxon>
    </lineage>
</organism>
<evidence type="ECO:0000313" key="3">
    <source>
        <dbReference type="EMBL" id="CAH1193975.1"/>
    </source>
</evidence>
<dbReference type="Gene3D" id="3.90.1200.10">
    <property type="match status" value="1"/>
</dbReference>
<sequence length="337" mass="39510">MENAIKNILNTHPVIDIAANRYGLNKEELSYLGGFQNFVYEYQQNGRSYILRVTPEKHRSANLVKAELEWIMYLARNGISASLPILSVNHVWAEVIEAPEMSFIAVCFEKAQGIKIPYPECLKDNAIYEQLGQITGKMHALSKLYNMQDTDLRRHDWNLNYYLQNIDILPASHDRVKKSYYSIIDTLNKMPMDKDSYGLIHGDMGFGNFHVSEQAGITLFDFDEAQYSWFVEDIAIQIYYLVYVYGGEEGRANREEQALRFMHYFMKGYSKENTLDDYWLKQIPVFLKLRELIVYIGAFRNFDGDETFSASDNQWFKDWIRESRDRLENNVPIVNVW</sequence>
<dbReference type="EC" id="2.7.11.1" evidence="3"/>
<proteinExistence type="inferred from homology"/>
<reference evidence="3" key="1">
    <citation type="submission" date="2022-01" db="EMBL/GenBank/DDBJ databases">
        <authorList>
            <person name="Criscuolo A."/>
        </authorList>
    </citation>
    <scope>NUCLEOTIDE SEQUENCE</scope>
    <source>
        <strain evidence="3">CIP111892</strain>
    </source>
</reference>
<evidence type="ECO:0000256" key="1">
    <source>
        <dbReference type="ARBA" id="ARBA00038240"/>
    </source>
</evidence>
<evidence type="ECO:0000259" key="2">
    <source>
        <dbReference type="Pfam" id="PF01636"/>
    </source>
</evidence>
<dbReference type="InterPro" id="IPR011009">
    <property type="entry name" value="Kinase-like_dom_sf"/>
</dbReference>
<dbReference type="GO" id="GO:0004674">
    <property type="term" value="F:protein serine/threonine kinase activity"/>
    <property type="evidence" value="ECO:0007669"/>
    <property type="project" value="UniProtKB-EC"/>
</dbReference>
<keyword evidence="3" id="KW-0808">Transferase</keyword>
<protein>
    <submittedName>
        <fullName evidence="3">Stress response kinase A</fullName>
        <ecNumber evidence="3">2.7.11.1</ecNumber>
    </submittedName>
</protein>
<dbReference type="PANTHER" id="PTHR21064:SF6">
    <property type="entry name" value="AMINOGLYCOSIDE PHOSPHOTRANSFERASE DOMAIN-CONTAINING PROTEIN"/>
    <property type="match status" value="1"/>
</dbReference>
<dbReference type="EMBL" id="CAKMMG010000001">
    <property type="protein sequence ID" value="CAH1193975.1"/>
    <property type="molecule type" value="Genomic_DNA"/>
</dbReference>
<name>A0ABM9BUS8_9BACL</name>
<dbReference type="InterPro" id="IPR050249">
    <property type="entry name" value="Pseudomonas-type_ThrB"/>
</dbReference>
<accession>A0ABM9BUS8</accession>
<comment type="similarity">
    <text evidence="1">Belongs to the pseudomonas-type ThrB family.</text>
</comment>
<dbReference type="SUPFAM" id="SSF56112">
    <property type="entry name" value="Protein kinase-like (PK-like)"/>
    <property type="match status" value="1"/>
</dbReference>
<feature type="domain" description="Aminoglycoside phosphotransferase" evidence="2">
    <location>
        <begin position="33"/>
        <end position="243"/>
    </location>
</feature>
<dbReference type="Proteomes" id="UP000838324">
    <property type="component" value="Unassembled WGS sequence"/>
</dbReference>
<keyword evidence="3" id="KW-0418">Kinase</keyword>
<dbReference type="Pfam" id="PF01636">
    <property type="entry name" value="APH"/>
    <property type="match status" value="1"/>
</dbReference>
<dbReference type="RefSeq" id="WP_236331234.1">
    <property type="nucleotide sequence ID" value="NZ_CAKMMG010000001.1"/>
</dbReference>
<comment type="caution">
    <text evidence="3">The sequence shown here is derived from an EMBL/GenBank/DDBJ whole genome shotgun (WGS) entry which is preliminary data.</text>
</comment>
<dbReference type="PANTHER" id="PTHR21064">
    <property type="entry name" value="AMINOGLYCOSIDE PHOSPHOTRANSFERASE DOMAIN-CONTAINING PROTEIN-RELATED"/>
    <property type="match status" value="1"/>
</dbReference>
<dbReference type="InterPro" id="IPR002575">
    <property type="entry name" value="Aminoglycoside_PTrfase"/>
</dbReference>